<organism evidence="1 2">
    <name type="scientific">candidate division WOR-3 bacterium 4484_100</name>
    <dbReference type="NCBI Taxonomy" id="1936077"/>
    <lineage>
        <taxon>Bacteria</taxon>
        <taxon>Bacteria division WOR-3</taxon>
    </lineage>
</organism>
<dbReference type="EMBL" id="MUKB01000047">
    <property type="protein sequence ID" value="OPX18043.1"/>
    <property type="molecule type" value="Genomic_DNA"/>
</dbReference>
<protein>
    <recommendedName>
        <fullName evidence="3">Diacylglycerol glucosyltransferase N-terminal domain-containing protein</fullName>
    </recommendedName>
</protein>
<name>A0A1V4QFA3_UNCW3</name>
<evidence type="ECO:0008006" key="3">
    <source>
        <dbReference type="Google" id="ProtNLM"/>
    </source>
</evidence>
<accession>A0A1V4QFA3</accession>
<evidence type="ECO:0000313" key="2">
    <source>
        <dbReference type="Proteomes" id="UP000191663"/>
    </source>
</evidence>
<dbReference type="AlphaFoldDB" id="A0A1V4QFA3"/>
<reference evidence="2" key="1">
    <citation type="submission" date="2017-01" db="EMBL/GenBank/DDBJ databases">
        <title>Novel pathways for hydrocarbon cycling and metabolic interdependencies in hydrothermal sediment communities.</title>
        <authorList>
            <person name="Dombrowski N."/>
            <person name="Seitz K."/>
            <person name="Teske A."/>
            <person name="Baker B."/>
        </authorList>
    </citation>
    <scope>NUCLEOTIDE SEQUENCE [LARGE SCALE GENOMIC DNA]</scope>
</reference>
<sequence length="69" mass="7459">MRILVLSVPVGSGHIKAAGAVEQALTRLTPKAQIRSENCFHPNISSAPTFHQDTSPLYIKKDIDTNSVS</sequence>
<gene>
    <name evidence="1" type="ORF">BXT86_03290</name>
</gene>
<evidence type="ECO:0000313" key="1">
    <source>
        <dbReference type="EMBL" id="OPX18043.1"/>
    </source>
</evidence>
<proteinExistence type="predicted"/>
<comment type="caution">
    <text evidence="1">The sequence shown here is derived from an EMBL/GenBank/DDBJ whole genome shotgun (WGS) entry which is preliminary data.</text>
</comment>
<dbReference type="Proteomes" id="UP000191663">
    <property type="component" value="Unassembled WGS sequence"/>
</dbReference>